<sequence length="338" mass="36414">MRVFLTGGAGYIGSHTLLELLRQGHDVHIFDNFSNSSRAGLARVRELAGQDFGVSEGDIRDATAVAHALSEARPDAVIHFAGLKAVGESAQFPLRYYDVNVNGTLVLLDAMDAAGVRGIVFSSSATVYGDPDFTPITEDHPLRPANPYGRTKMMGEMIISDWAQTTDGASAILLRYFNPVGADASGRIGEDPSGKPENLMPYVTQVAVGRREALSVFGSDYPTRDGTGERDYIHITDLARSHVAAVAKTAELRGAETCNVGTGQGVTVLEMVQAFESANGIEIPHSITDRRPGDVATYVASSARAKDLLGWEAEFDIEEMCASAWNWQSKNPQGYRDD</sequence>
<evidence type="ECO:0000256" key="4">
    <source>
        <dbReference type="ARBA" id="ARBA00007637"/>
    </source>
</evidence>
<comment type="catalytic activity">
    <reaction evidence="1 9">
        <text>UDP-alpha-D-glucose = UDP-alpha-D-galactose</text>
        <dbReference type="Rhea" id="RHEA:22168"/>
        <dbReference type="ChEBI" id="CHEBI:58885"/>
        <dbReference type="ChEBI" id="CHEBI:66914"/>
        <dbReference type="EC" id="5.1.3.2"/>
    </reaction>
</comment>
<dbReference type="SUPFAM" id="SSF51735">
    <property type="entry name" value="NAD(P)-binding Rossmann-fold domains"/>
    <property type="match status" value="1"/>
</dbReference>
<dbReference type="OrthoDB" id="9801785at2"/>
<dbReference type="UniPathway" id="UPA00214"/>
<evidence type="ECO:0000259" key="10">
    <source>
        <dbReference type="Pfam" id="PF16363"/>
    </source>
</evidence>
<dbReference type="GO" id="GO:0003978">
    <property type="term" value="F:UDP-glucose 4-epimerase activity"/>
    <property type="evidence" value="ECO:0007669"/>
    <property type="project" value="UniProtKB-UniRule"/>
</dbReference>
<dbReference type="PANTHER" id="PTHR43725">
    <property type="entry name" value="UDP-GLUCOSE 4-EPIMERASE"/>
    <property type="match status" value="1"/>
</dbReference>
<evidence type="ECO:0000256" key="3">
    <source>
        <dbReference type="ARBA" id="ARBA00004947"/>
    </source>
</evidence>
<dbReference type="EMBL" id="VFSV01000002">
    <property type="protein sequence ID" value="TRD23321.1"/>
    <property type="molecule type" value="Genomic_DNA"/>
</dbReference>
<comment type="similarity">
    <text evidence="4 9">Belongs to the NAD(P)-dependent epimerase/dehydratase family.</text>
</comment>
<evidence type="ECO:0000256" key="7">
    <source>
        <dbReference type="ARBA" id="ARBA00023027"/>
    </source>
</evidence>
<evidence type="ECO:0000256" key="6">
    <source>
        <dbReference type="ARBA" id="ARBA00018569"/>
    </source>
</evidence>
<keyword evidence="12" id="KW-1185">Reference proteome</keyword>
<dbReference type="InterPro" id="IPR016040">
    <property type="entry name" value="NAD(P)-bd_dom"/>
</dbReference>
<comment type="pathway">
    <text evidence="3 9">Carbohydrate metabolism; galactose metabolism.</text>
</comment>
<evidence type="ECO:0000256" key="9">
    <source>
        <dbReference type="RuleBase" id="RU366046"/>
    </source>
</evidence>
<name>A0A547QAB4_9RHOB</name>
<keyword evidence="9" id="KW-0119">Carbohydrate metabolism</keyword>
<evidence type="ECO:0000313" key="11">
    <source>
        <dbReference type="EMBL" id="TRD23321.1"/>
    </source>
</evidence>
<proteinExistence type="inferred from homology"/>
<gene>
    <name evidence="11" type="primary">galE</name>
    <name evidence="11" type="ORF">FEV53_01820</name>
</gene>
<dbReference type="Gene3D" id="3.90.25.10">
    <property type="entry name" value="UDP-galactose 4-epimerase, domain 1"/>
    <property type="match status" value="1"/>
</dbReference>
<organism evidence="11 12">
    <name type="scientific">Palleronia caenipelagi</name>
    <dbReference type="NCBI Taxonomy" id="2489174"/>
    <lineage>
        <taxon>Bacteria</taxon>
        <taxon>Pseudomonadati</taxon>
        <taxon>Pseudomonadota</taxon>
        <taxon>Alphaproteobacteria</taxon>
        <taxon>Rhodobacterales</taxon>
        <taxon>Roseobacteraceae</taxon>
        <taxon>Palleronia</taxon>
    </lineage>
</organism>
<evidence type="ECO:0000256" key="1">
    <source>
        <dbReference type="ARBA" id="ARBA00000083"/>
    </source>
</evidence>
<keyword evidence="8 9" id="KW-0413">Isomerase</keyword>
<comment type="caution">
    <text evidence="11">The sequence shown here is derived from an EMBL/GenBank/DDBJ whole genome shotgun (WGS) entry which is preliminary data.</text>
</comment>
<dbReference type="EC" id="5.1.3.2" evidence="5 9"/>
<dbReference type="InterPro" id="IPR005886">
    <property type="entry name" value="UDP_G4E"/>
</dbReference>
<reference evidence="11 12" key="1">
    <citation type="submission" date="2019-06" db="EMBL/GenBank/DDBJ databases">
        <title>Paenimaribius caenipelagi gen. nov., sp. nov., isolated from a tidal flat.</title>
        <authorList>
            <person name="Yoon J.-H."/>
        </authorList>
    </citation>
    <scope>NUCLEOTIDE SEQUENCE [LARGE SCALE GENOMIC DNA]</scope>
    <source>
        <strain evidence="11 12">JBTF-M29</strain>
    </source>
</reference>
<accession>A0A547QAB4</accession>
<evidence type="ECO:0000256" key="5">
    <source>
        <dbReference type="ARBA" id="ARBA00013189"/>
    </source>
</evidence>
<dbReference type="Gene3D" id="3.40.50.720">
    <property type="entry name" value="NAD(P)-binding Rossmann-like Domain"/>
    <property type="match status" value="1"/>
</dbReference>
<dbReference type="GO" id="GO:0005829">
    <property type="term" value="C:cytosol"/>
    <property type="evidence" value="ECO:0007669"/>
    <property type="project" value="TreeGrafter"/>
</dbReference>
<evidence type="ECO:0000256" key="8">
    <source>
        <dbReference type="ARBA" id="ARBA00023235"/>
    </source>
</evidence>
<dbReference type="AlphaFoldDB" id="A0A547QAB4"/>
<dbReference type="GO" id="GO:0006012">
    <property type="term" value="P:galactose metabolic process"/>
    <property type="evidence" value="ECO:0007669"/>
    <property type="project" value="UniProtKB-UniPathway"/>
</dbReference>
<dbReference type="PANTHER" id="PTHR43725:SF47">
    <property type="entry name" value="UDP-GLUCOSE 4-EPIMERASE"/>
    <property type="match status" value="1"/>
</dbReference>
<dbReference type="NCBIfam" id="TIGR01179">
    <property type="entry name" value="galE"/>
    <property type="match status" value="1"/>
</dbReference>
<protein>
    <recommendedName>
        <fullName evidence="6 9">UDP-glucose 4-epimerase</fullName>
        <ecNumber evidence="5 9">5.1.3.2</ecNumber>
    </recommendedName>
</protein>
<keyword evidence="7 9" id="KW-0520">NAD</keyword>
<dbReference type="InterPro" id="IPR036291">
    <property type="entry name" value="NAD(P)-bd_dom_sf"/>
</dbReference>
<dbReference type="RefSeq" id="WP_142833112.1">
    <property type="nucleotide sequence ID" value="NZ_VFSV01000002.1"/>
</dbReference>
<evidence type="ECO:0000313" key="12">
    <source>
        <dbReference type="Proteomes" id="UP000318590"/>
    </source>
</evidence>
<comment type="subunit">
    <text evidence="9">Homodimer.</text>
</comment>
<dbReference type="Proteomes" id="UP000318590">
    <property type="component" value="Unassembled WGS sequence"/>
</dbReference>
<dbReference type="CDD" id="cd05247">
    <property type="entry name" value="UDP_G4E_1_SDR_e"/>
    <property type="match status" value="1"/>
</dbReference>
<evidence type="ECO:0000256" key="2">
    <source>
        <dbReference type="ARBA" id="ARBA00001911"/>
    </source>
</evidence>
<comment type="cofactor">
    <cofactor evidence="2 9">
        <name>NAD(+)</name>
        <dbReference type="ChEBI" id="CHEBI:57540"/>
    </cofactor>
</comment>
<dbReference type="NCBIfam" id="NF007956">
    <property type="entry name" value="PRK10675.1"/>
    <property type="match status" value="1"/>
</dbReference>
<dbReference type="Pfam" id="PF16363">
    <property type="entry name" value="GDP_Man_Dehyd"/>
    <property type="match status" value="1"/>
</dbReference>
<feature type="domain" description="NAD(P)-binding" evidence="10">
    <location>
        <begin position="5"/>
        <end position="322"/>
    </location>
</feature>